<dbReference type="AlphaFoldDB" id="U9U5K5"/>
<reference evidence="1" key="1">
    <citation type="submission" date="2013-07" db="EMBL/GenBank/DDBJ databases">
        <title>The genome of an arbuscular mycorrhizal fungus provides insights into the evolution of the oldest plant symbiosis.</title>
        <authorList>
            <consortium name="DOE Joint Genome Institute"/>
            <person name="Tisserant E."/>
            <person name="Malbreil M."/>
            <person name="Kuo A."/>
            <person name="Kohler A."/>
            <person name="Symeonidi A."/>
            <person name="Balestrini R."/>
            <person name="Charron P."/>
            <person name="Duensing N."/>
            <person name="Frei-dit-Frey N."/>
            <person name="Gianinazzi-Pearson V."/>
            <person name="Gilbert B."/>
            <person name="Handa Y."/>
            <person name="Hijri M."/>
            <person name="Kaul R."/>
            <person name="Kawaguchi M."/>
            <person name="Krajinski F."/>
            <person name="Lammers P."/>
            <person name="Lapierre D."/>
            <person name="Masclaux F.G."/>
            <person name="Murat C."/>
            <person name="Morin E."/>
            <person name="Ndikumana S."/>
            <person name="Pagni M."/>
            <person name="Petitpierre D."/>
            <person name="Requena N."/>
            <person name="Rosikiewicz P."/>
            <person name="Riley R."/>
            <person name="Saito K."/>
            <person name="San Clemente H."/>
            <person name="Shapiro H."/>
            <person name="van Tuinen D."/>
            <person name="Becard G."/>
            <person name="Bonfante P."/>
            <person name="Paszkowski U."/>
            <person name="Shachar-Hill Y."/>
            <person name="Young J.P."/>
            <person name="Sanders I.R."/>
            <person name="Henrissat B."/>
            <person name="Rensing S.A."/>
            <person name="Grigoriev I.V."/>
            <person name="Corradi N."/>
            <person name="Roux C."/>
            <person name="Martin F."/>
        </authorList>
    </citation>
    <scope>NUCLEOTIDE SEQUENCE</scope>
    <source>
        <strain evidence="1">DAOM 197198</strain>
    </source>
</reference>
<dbReference type="HOGENOM" id="CLU_2251463_0_0_1"/>
<name>U9U5K5_RHIID</name>
<proteinExistence type="predicted"/>
<protein>
    <submittedName>
        <fullName evidence="1">Uncharacterized protein</fullName>
    </submittedName>
</protein>
<organism evidence="1">
    <name type="scientific">Rhizophagus irregularis (strain DAOM 181602 / DAOM 197198 / MUCL 43194)</name>
    <name type="common">Arbuscular mycorrhizal fungus</name>
    <name type="synonym">Glomus intraradices</name>
    <dbReference type="NCBI Taxonomy" id="747089"/>
    <lineage>
        <taxon>Eukaryota</taxon>
        <taxon>Fungi</taxon>
        <taxon>Fungi incertae sedis</taxon>
        <taxon>Mucoromycota</taxon>
        <taxon>Glomeromycotina</taxon>
        <taxon>Glomeromycetes</taxon>
        <taxon>Glomerales</taxon>
        <taxon>Glomeraceae</taxon>
        <taxon>Rhizophagus</taxon>
    </lineage>
</organism>
<evidence type="ECO:0000313" key="1">
    <source>
        <dbReference type="EMBL" id="ESA15659.1"/>
    </source>
</evidence>
<dbReference type="EMBL" id="KI281768">
    <property type="protein sequence ID" value="ESA15659.1"/>
    <property type="molecule type" value="Genomic_DNA"/>
</dbReference>
<gene>
    <name evidence="1" type="ORF">GLOINDRAFT_23642</name>
</gene>
<accession>U9U5K5</accession>
<sequence>MTTLLVASFLTRLTQDEKWDLVNVTLEIPIKDFDNNLEGLHVSVYEISSQAKQNENIKITNIEKYQFYHLILVKNEAKNYTMPDTVKRYTTDELSLNSNVYDLK</sequence>